<keyword evidence="2" id="KW-0472">Membrane</keyword>
<feature type="compositionally biased region" description="Polar residues" evidence="1">
    <location>
        <begin position="972"/>
        <end position="996"/>
    </location>
</feature>
<feature type="region of interest" description="Disordered" evidence="1">
    <location>
        <begin position="766"/>
        <end position="856"/>
    </location>
</feature>
<accession>A0A1Y2ILB8</accession>
<feature type="region of interest" description="Disordered" evidence="1">
    <location>
        <begin position="870"/>
        <end position="948"/>
    </location>
</feature>
<protein>
    <submittedName>
        <fullName evidence="3">Uncharacterized protein</fullName>
    </submittedName>
</protein>
<dbReference type="OrthoDB" id="3270368at2759"/>
<feature type="transmembrane region" description="Helical" evidence="2">
    <location>
        <begin position="62"/>
        <end position="84"/>
    </location>
</feature>
<reference evidence="3 4" key="1">
    <citation type="journal article" date="2015" name="Biotechnol. Biofuels">
        <title>Enhanced degradation of softwood versus hardwood by the white-rot fungus Pycnoporus coccineus.</title>
        <authorList>
            <person name="Couturier M."/>
            <person name="Navarro D."/>
            <person name="Chevret D."/>
            <person name="Henrissat B."/>
            <person name="Piumi F."/>
            <person name="Ruiz-Duenas F.J."/>
            <person name="Martinez A.T."/>
            <person name="Grigoriev I.V."/>
            <person name="Riley R."/>
            <person name="Lipzen A."/>
            <person name="Berrin J.G."/>
            <person name="Master E.R."/>
            <person name="Rosso M.N."/>
        </authorList>
    </citation>
    <scope>NUCLEOTIDE SEQUENCE [LARGE SCALE GENOMIC DNA]</scope>
    <source>
        <strain evidence="3 4">BRFM310</strain>
    </source>
</reference>
<dbReference type="EMBL" id="KZ084108">
    <property type="protein sequence ID" value="OSD01935.1"/>
    <property type="molecule type" value="Genomic_DNA"/>
</dbReference>
<feature type="region of interest" description="Disordered" evidence="1">
    <location>
        <begin position="564"/>
        <end position="590"/>
    </location>
</feature>
<feature type="compositionally biased region" description="Basic residues" evidence="1">
    <location>
        <begin position="834"/>
        <end position="846"/>
    </location>
</feature>
<dbReference type="Proteomes" id="UP000193067">
    <property type="component" value="Unassembled WGS sequence"/>
</dbReference>
<feature type="compositionally biased region" description="Low complexity" evidence="1">
    <location>
        <begin position="1105"/>
        <end position="1117"/>
    </location>
</feature>
<feature type="region of interest" description="Disordered" evidence="1">
    <location>
        <begin position="1186"/>
        <end position="1215"/>
    </location>
</feature>
<evidence type="ECO:0000256" key="1">
    <source>
        <dbReference type="SAM" id="MobiDB-lite"/>
    </source>
</evidence>
<proteinExistence type="predicted"/>
<evidence type="ECO:0000313" key="3">
    <source>
        <dbReference type="EMBL" id="OSD01935.1"/>
    </source>
</evidence>
<feature type="region of interest" description="Disordered" evidence="1">
    <location>
        <begin position="962"/>
        <end position="1001"/>
    </location>
</feature>
<organism evidence="3 4">
    <name type="scientific">Trametes coccinea (strain BRFM310)</name>
    <name type="common">Pycnoporus coccineus</name>
    <dbReference type="NCBI Taxonomy" id="1353009"/>
    <lineage>
        <taxon>Eukaryota</taxon>
        <taxon>Fungi</taxon>
        <taxon>Dikarya</taxon>
        <taxon>Basidiomycota</taxon>
        <taxon>Agaricomycotina</taxon>
        <taxon>Agaricomycetes</taxon>
        <taxon>Polyporales</taxon>
        <taxon>Polyporaceae</taxon>
        <taxon>Trametes</taxon>
    </lineage>
</organism>
<feature type="compositionally biased region" description="Acidic residues" evidence="1">
    <location>
        <begin position="503"/>
        <end position="512"/>
    </location>
</feature>
<keyword evidence="2" id="KW-0812">Transmembrane</keyword>
<keyword evidence="4" id="KW-1185">Reference proteome</keyword>
<keyword evidence="2" id="KW-1133">Transmembrane helix</keyword>
<evidence type="ECO:0000256" key="2">
    <source>
        <dbReference type="SAM" id="Phobius"/>
    </source>
</evidence>
<feature type="compositionally biased region" description="Polar residues" evidence="1">
    <location>
        <begin position="1200"/>
        <end position="1211"/>
    </location>
</feature>
<feature type="compositionally biased region" description="Polar residues" evidence="1">
    <location>
        <begin position="877"/>
        <end position="887"/>
    </location>
</feature>
<feature type="region of interest" description="Disordered" evidence="1">
    <location>
        <begin position="1096"/>
        <end position="1136"/>
    </location>
</feature>
<feature type="compositionally biased region" description="Basic and acidic residues" evidence="1">
    <location>
        <begin position="1040"/>
        <end position="1049"/>
    </location>
</feature>
<gene>
    <name evidence="3" type="ORF">PYCCODRAFT_458103</name>
</gene>
<dbReference type="STRING" id="1353009.A0A1Y2ILB8"/>
<feature type="region of interest" description="Disordered" evidence="1">
    <location>
        <begin position="503"/>
        <end position="526"/>
    </location>
</feature>
<name>A0A1Y2ILB8_TRAC3</name>
<feature type="region of interest" description="Disordered" evidence="1">
    <location>
        <begin position="1014"/>
        <end position="1054"/>
    </location>
</feature>
<feature type="region of interest" description="Disordered" evidence="1">
    <location>
        <begin position="721"/>
        <end position="741"/>
    </location>
</feature>
<evidence type="ECO:0000313" key="4">
    <source>
        <dbReference type="Proteomes" id="UP000193067"/>
    </source>
</evidence>
<sequence length="1424" mass="154076">MESVLVAMKAVEAAVRKKKMKERAHLAEVAGHVSSHFVLLKLHTLSAQVAQKLATFLRESLAVLYSGIGLPALVLASSIFRFAYHERLLPTIASVQREEQRLWEYVLHALLAGILDFLDTHENQQVKTVIGEALFSALGETCFSLSAPKTDVDLRCTAYNIMCDSAAHHPVNQHKLQSDAVLGGERLGSCIWRTKDYLAMEGLLNLFARALPSTQNSSAGREKRTAYIHSVFKSCAPPEVASAGLEIAEILENVPTSNWDETALKIVDVMSRANITYPQPFTTQEVVACGYTYPSDRLYADDKTFLANVLLGDDQYDSLEIAYSAVTEIIGQHTQPDTMQITLSLNEYPKLGKDRLKPKNHTGAELEGIEATFRLNALQFDRFVGALASRGLAHLVADRRNSLYMPKLSLAATPARLEIDSSGRFAPELSQEERIETVSQSSTNVPLRTQLTGHENLSNGNLNVGTSIGTSIKALFDSDSATDAGKRRMTLMHAAAFGLSDEELSEISDDDSPLPPPRSRVLKRSDTSASLVRGRISFQPLPKTDLGVGKSATRLTRSAIGNVVLDSDEDSPPGVPVSSSARRNRKSALIPKATLDNSQTDSAMIAGSDRLVAAVPVAQVVSSSLHGDETLVSSDIPGKVLRFSDIPAPDFNAALSSPIAMAKSALKSALARRPTKSQTVALSLQELGCDPPARDTHTSVYATTDVCDKKGSRTTIGEILDDLVPPSSSPTPATKKSIKANLRNRTRAQHNLDEMAVPTVTTATVIAKRKSPIQDDGDVQSPDNGPKRPNKRVRKSAASDSSKQPLAGESEANSEAALPDEQPASRALSPPRVAPKHITRKYHARKERTPLSGVARKRAALNVTKAVDYDALPSPPRTSGTAIQFSSPAAKIKKAAKAKQETHESPAPICDSGGAPDGNDRSTTKGAKVSLRTPQTGPAHAAKSKFRRAATGNVKDCTIDVGHSVGGRDTKSAPSPLSITHDSPTINSAEKTSGTEHSGIDVPATSSVQAAVTVHAESSLAPSEGAPLERHAPCDIMGDDESKGAEKHSSATPWDAATESANLDEDTIHMVEIRPQLAPGDETVCVSRAQMAIDHGTADSHDHGTPAASFSSSPSETESVHLPSKQSIVHPHKDDPVSKLATQPVVAPRSSNAVSTSDTFASKVKNGVETIDLTVDSPFKPRARSSLSRAHQGDMPMLSTPVTDHSTTRIASRSPKPHKIPIAEEHHDVLTYLQNANLCMQEEASRRLLPFSKKQLHVDLKGNDIQDRMHKVLQHGALEMTFQNDRDTFEQRHTRLARRSEDDRLDTPVQDIMKALMRLHEVILDNMENNFESVRHGARLGRNELLRKATADLETLRAQSVEHFNMLVDLEAEYATAGRGLIQESEDWVNINGELARGVKQVVEQHDRVALSKKMPSSLIILTF</sequence>